<proteinExistence type="predicted"/>
<protein>
    <submittedName>
        <fullName evidence="2">Uncharacterized protein</fullName>
    </submittedName>
</protein>
<comment type="caution">
    <text evidence="2">The sequence shown here is derived from an EMBL/GenBank/DDBJ whole genome shotgun (WGS) entry which is preliminary data.</text>
</comment>
<reference evidence="2 3" key="1">
    <citation type="submission" date="2019-05" db="EMBL/GenBank/DDBJ databases">
        <title>Another draft genome of Portunus trituberculatus and its Hox gene families provides insights of decapod evolution.</title>
        <authorList>
            <person name="Jeong J.-H."/>
            <person name="Song I."/>
            <person name="Kim S."/>
            <person name="Choi T."/>
            <person name="Kim D."/>
            <person name="Ryu S."/>
            <person name="Kim W."/>
        </authorList>
    </citation>
    <scope>NUCLEOTIDE SEQUENCE [LARGE SCALE GENOMIC DNA]</scope>
    <source>
        <tissue evidence="2">Muscle</tissue>
    </source>
</reference>
<dbReference type="AlphaFoldDB" id="A0A5B7ELM8"/>
<name>A0A5B7ELM8_PORTR</name>
<organism evidence="2 3">
    <name type="scientific">Portunus trituberculatus</name>
    <name type="common">Swimming crab</name>
    <name type="synonym">Neptunus trituberculatus</name>
    <dbReference type="NCBI Taxonomy" id="210409"/>
    <lineage>
        <taxon>Eukaryota</taxon>
        <taxon>Metazoa</taxon>
        <taxon>Ecdysozoa</taxon>
        <taxon>Arthropoda</taxon>
        <taxon>Crustacea</taxon>
        <taxon>Multicrustacea</taxon>
        <taxon>Malacostraca</taxon>
        <taxon>Eumalacostraca</taxon>
        <taxon>Eucarida</taxon>
        <taxon>Decapoda</taxon>
        <taxon>Pleocyemata</taxon>
        <taxon>Brachyura</taxon>
        <taxon>Eubrachyura</taxon>
        <taxon>Portunoidea</taxon>
        <taxon>Portunidae</taxon>
        <taxon>Portuninae</taxon>
        <taxon>Portunus</taxon>
    </lineage>
</organism>
<evidence type="ECO:0000313" key="2">
    <source>
        <dbReference type="EMBL" id="MPC34069.1"/>
    </source>
</evidence>
<keyword evidence="3" id="KW-1185">Reference proteome</keyword>
<accession>A0A5B7ELM8</accession>
<sequence length="190" mass="20498">MASTRLRGQPPLTGSLVKRSYLSQRRHATRRFTDPVQQAEPDIQCDSSAAPSPKGSCWWGPLCLVGVGGASSARQCHLHLFEPIRGALGGALKTCGIAVPHILGTLGSRVRDLGGSLYSRASDGLKVTPSFHSALKYAFRMVFKYVPGGLQYVSGLVCIRLPLRVYAGFLKCVPEVIVAIPGYLQFMLVI</sequence>
<gene>
    <name evidence="2" type="ORF">E2C01_027443</name>
</gene>
<feature type="region of interest" description="Disordered" evidence="1">
    <location>
        <begin position="28"/>
        <end position="51"/>
    </location>
</feature>
<dbReference type="Proteomes" id="UP000324222">
    <property type="component" value="Unassembled WGS sequence"/>
</dbReference>
<evidence type="ECO:0000313" key="3">
    <source>
        <dbReference type="Proteomes" id="UP000324222"/>
    </source>
</evidence>
<evidence type="ECO:0000256" key="1">
    <source>
        <dbReference type="SAM" id="MobiDB-lite"/>
    </source>
</evidence>
<dbReference type="EMBL" id="VSRR010002975">
    <property type="protein sequence ID" value="MPC34069.1"/>
    <property type="molecule type" value="Genomic_DNA"/>
</dbReference>